<keyword evidence="4 13" id="KW-0732">Signal</keyword>
<feature type="compositionally biased region" description="Basic and acidic residues" evidence="12">
    <location>
        <begin position="203"/>
        <end position="214"/>
    </location>
</feature>
<dbReference type="InterPro" id="IPR032815">
    <property type="entry name" value="S8_pro-domain"/>
</dbReference>
<dbReference type="GO" id="GO:0043005">
    <property type="term" value="C:neuron projection"/>
    <property type="evidence" value="ECO:0007669"/>
    <property type="project" value="TreeGrafter"/>
</dbReference>
<evidence type="ECO:0000256" key="13">
    <source>
        <dbReference type="SAM" id="SignalP"/>
    </source>
</evidence>
<evidence type="ECO:0000256" key="2">
    <source>
        <dbReference type="ARBA" id="ARBA00022670"/>
    </source>
</evidence>
<evidence type="ECO:0000259" key="14">
    <source>
        <dbReference type="PROSITE" id="PS51829"/>
    </source>
</evidence>
<dbReference type="RefSeq" id="XP_019641002.1">
    <property type="nucleotide sequence ID" value="XM_019785443.1"/>
</dbReference>
<dbReference type="OrthoDB" id="300641at2759"/>
<dbReference type="KEGG" id="bbel:109482637"/>
<evidence type="ECO:0000256" key="12">
    <source>
        <dbReference type="SAM" id="MobiDB-lite"/>
    </source>
</evidence>
<feature type="region of interest" description="Disordered" evidence="12">
    <location>
        <begin position="102"/>
        <end position="126"/>
    </location>
</feature>
<dbReference type="CDD" id="cd04059">
    <property type="entry name" value="Peptidases_S8_Protein_convertases_Kexins_Furin-like"/>
    <property type="match status" value="1"/>
</dbReference>
<dbReference type="Gene3D" id="3.30.70.850">
    <property type="entry name" value="Peptidase S8, pro-domain"/>
    <property type="match status" value="1"/>
</dbReference>
<keyword evidence="8" id="KW-0865">Zymogen</keyword>
<dbReference type="AlphaFoldDB" id="A0A6P5ACD0"/>
<keyword evidence="15" id="KW-1185">Reference proteome</keyword>
<dbReference type="GeneID" id="109482637"/>
<organism evidence="15 16">
    <name type="scientific">Branchiostoma belcheri</name>
    <name type="common">Amphioxus</name>
    <dbReference type="NCBI Taxonomy" id="7741"/>
    <lineage>
        <taxon>Eukaryota</taxon>
        <taxon>Metazoa</taxon>
        <taxon>Chordata</taxon>
        <taxon>Cephalochordata</taxon>
        <taxon>Leptocardii</taxon>
        <taxon>Amphioxiformes</taxon>
        <taxon>Branchiostomatidae</taxon>
        <taxon>Branchiostoma</taxon>
    </lineage>
</organism>
<sequence>MGRFSAWLVLLIVACSSYGLAEEGEDQTGHYTNTWAVEIHGGPDVADLLALDHDFVNLGQIGNLEDHYLFRHKDVPHRSRREAHHHTKRLGDDKRIQWVAQQVGRDRSKRGPIPQQPRQSDNPAPLTFIDPYWDKQWYLHDTRTSTNLPKLDLHVLPVWRKGITGKGVVVAVLDDGIEKDHPDLKDNYDPDASYDFNDNDDDPQPRYEETNENKHGTRCAGEIAMAANNSQCGVGIAFNARIGGVRMLDGVVTDAVEANSIGFNIQHVDIYSASWGPNDDGKTVEGPEKLARAAFEKGIREGRGGRGSIFAWASGNGGSNGDNCDCDGYTSSIYTVSISSASQQGRSPWYGEKCASTLATAYSSGEYKDQKISSTDLHHACTDSHTGTSAAAPLAAGVLALALEANPDLTWRDVQHLIVWTSEYDPLSSNPGWFQNGAGLWVNSRFGFGLLNAEAMVDMALTWKTVPEKTICEVRLENFQPRTLGNGEEINIEMETDGCQGDSHVGALEHVQVKTTIDYTRRGDLRIVLTSPSGTQTTLLDTRRQDKSQMGFQDWPFMSTHTWGENPQGKWTLTIEDKSDHAENNGVVEDVVLILHGTPEQPAYQSGGRVYTDYNRVQDDRNVDKFAAKPAPASAAETAPAPESEDRVPISEPVDSADSVKIAKTPAKETEFLVNWQDRLAGDGSEFNPENSDPFQPAEPEADTFMDGGDLRPWEAFKYLHRQMKSPTRPRHPAQAYYKPSPLYIRDPSLDIRDPSLDIRDPWPSQNALGESEADLVNYYLQLLGYDP</sequence>
<feature type="region of interest" description="Disordered" evidence="12">
    <location>
        <begin position="179"/>
        <end position="214"/>
    </location>
</feature>
<dbReference type="PROSITE" id="PS51892">
    <property type="entry name" value="SUBTILASE"/>
    <property type="match status" value="1"/>
</dbReference>
<dbReference type="Pfam" id="PF16470">
    <property type="entry name" value="S8_pro-domain"/>
    <property type="match status" value="1"/>
</dbReference>
<dbReference type="PANTHER" id="PTHR42884">
    <property type="entry name" value="PROPROTEIN CONVERTASE SUBTILISIN/KEXIN-RELATED"/>
    <property type="match status" value="1"/>
</dbReference>
<dbReference type="GO" id="GO:0005615">
    <property type="term" value="C:extracellular space"/>
    <property type="evidence" value="ECO:0007669"/>
    <property type="project" value="TreeGrafter"/>
</dbReference>
<keyword evidence="9" id="KW-0325">Glycoprotein</keyword>
<evidence type="ECO:0000313" key="16">
    <source>
        <dbReference type="RefSeq" id="XP_019641002.1"/>
    </source>
</evidence>
<dbReference type="PROSITE" id="PS00137">
    <property type="entry name" value="SUBTILASE_HIS"/>
    <property type="match status" value="1"/>
</dbReference>
<dbReference type="Proteomes" id="UP000515135">
    <property type="component" value="Unplaced"/>
</dbReference>
<evidence type="ECO:0000256" key="1">
    <source>
        <dbReference type="ARBA" id="ARBA00005325"/>
    </source>
</evidence>
<comment type="similarity">
    <text evidence="1">Belongs to the peptidase S8 family. Furin subfamily.</text>
</comment>
<dbReference type="InterPro" id="IPR023827">
    <property type="entry name" value="Peptidase_S8_Asp-AS"/>
</dbReference>
<feature type="compositionally biased region" description="Basic and acidic residues" evidence="12">
    <location>
        <begin position="179"/>
        <end position="188"/>
    </location>
</feature>
<dbReference type="GO" id="GO:0004252">
    <property type="term" value="F:serine-type endopeptidase activity"/>
    <property type="evidence" value="ECO:0007669"/>
    <property type="project" value="UniProtKB-UniRule"/>
</dbReference>
<dbReference type="PROSITE" id="PS51257">
    <property type="entry name" value="PROKAR_LIPOPROTEIN"/>
    <property type="match status" value="1"/>
</dbReference>
<keyword evidence="6 11" id="KW-0720">Serine protease</keyword>
<feature type="compositionally biased region" description="Low complexity" evidence="12">
    <location>
        <begin position="628"/>
        <end position="642"/>
    </location>
</feature>
<dbReference type="FunFam" id="2.60.120.260:FF:000006">
    <property type="entry name" value="Proprotein convertase subtilisin/kexin type 5"/>
    <property type="match status" value="1"/>
</dbReference>
<dbReference type="Pfam" id="PF00082">
    <property type="entry name" value="Peptidase_S8"/>
    <property type="match status" value="1"/>
</dbReference>
<dbReference type="Gene3D" id="3.40.50.200">
    <property type="entry name" value="Peptidase S8/S53 domain"/>
    <property type="match status" value="1"/>
</dbReference>
<dbReference type="Gene3D" id="2.60.120.260">
    <property type="entry name" value="Galactose-binding domain-like"/>
    <property type="match status" value="1"/>
</dbReference>
<feature type="active site" description="Charge relay system" evidence="10 11">
    <location>
        <position position="389"/>
    </location>
</feature>
<evidence type="ECO:0000256" key="6">
    <source>
        <dbReference type="ARBA" id="ARBA00022825"/>
    </source>
</evidence>
<evidence type="ECO:0000313" key="15">
    <source>
        <dbReference type="Proteomes" id="UP000515135"/>
    </source>
</evidence>
<dbReference type="SUPFAM" id="SSF49785">
    <property type="entry name" value="Galactose-binding domain-like"/>
    <property type="match status" value="1"/>
</dbReference>
<evidence type="ECO:0000256" key="3">
    <source>
        <dbReference type="ARBA" id="ARBA00022685"/>
    </source>
</evidence>
<gene>
    <name evidence="16" type="primary">LOC109482637</name>
</gene>
<evidence type="ECO:0000256" key="9">
    <source>
        <dbReference type="ARBA" id="ARBA00023180"/>
    </source>
</evidence>
<feature type="active site" description="Charge relay system" evidence="10 11">
    <location>
        <position position="174"/>
    </location>
</feature>
<dbReference type="InterPro" id="IPR023828">
    <property type="entry name" value="Peptidase_S8_Ser-AS"/>
</dbReference>
<dbReference type="InterPro" id="IPR015500">
    <property type="entry name" value="Peptidase_S8_subtilisin-rel"/>
</dbReference>
<keyword evidence="7" id="KW-0106">Calcium</keyword>
<evidence type="ECO:0000256" key="8">
    <source>
        <dbReference type="ARBA" id="ARBA00023145"/>
    </source>
</evidence>
<dbReference type="InterPro" id="IPR002884">
    <property type="entry name" value="P_dom"/>
</dbReference>
<dbReference type="InterPro" id="IPR034182">
    <property type="entry name" value="Kexin/furin"/>
</dbReference>
<keyword evidence="3" id="KW-0165">Cleavage on pair of basic residues</keyword>
<dbReference type="FunFam" id="3.30.70.850:FF:000001">
    <property type="entry name" value="Proprotein convertase subtilisin/kexin type 5"/>
    <property type="match status" value="1"/>
</dbReference>
<proteinExistence type="inferred from homology"/>
<dbReference type="GO" id="GO:0016020">
    <property type="term" value="C:membrane"/>
    <property type="evidence" value="ECO:0007669"/>
    <property type="project" value="TreeGrafter"/>
</dbReference>
<feature type="region of interest" description="Disordered" evidence="12">
    <location>
        <begin position="628"/>
        <end position="653"/>
    </location>
</feature>
<evidence type="ECO:0000256" key="10">
    <source>
        <dbReference type="PIRSR" id="PIRSR615500-1"/>
    </source>
</evidence>
<dbReference type="PROSITE" id="PS00138">
    <property type="entry name" value="SUBTILASE_SER"/>
    <property type="match status" value="1"/>
</dbReference>
<evidence type="ECO:0000256" key="4">
    <source>
        <dbReference type="ARBA" id="ARBA00022729"/>
    </source>
</evidence>
<accession>A0A6P5ACD0</accession>
<dbReference type="GO" id="GO:0005737">
    <property type="term" value="C:cytoplasm"/>
    <property type="evidence" value="ECO:0007669"/>
    <property type="project" value="UniProtKB-ARBA"/>
</dbReference>
<keyword evidence="5 11" id="KW-0378">Hydrolase</keyword>
<evidence type="ECO:0000256" key="11">
    <source>
        <dbReference type="PROSITE-ProRule" id="PRU01240"/>
    </source>
</evidence>
<evidence type="ECO:0000256" key="7">
    <source>
        <dbReference type="ARBA" id="ARBA00022837"/>
    </source>
</evidence>
<feature type="chain" id="PRO_5027773968" evidence="13">
    <location>
        <begin position="22"/>
        <end position="788"/>
    </location>
</feature>
<dbReference type="SUPFAM" id="SSF52743">
    <property type="entry name" value="Subtilisin-like"/>
    <property type="match status" value="1"/>
</dbReference>
<dbReference type="PROSITE" id="PS00136">
    <property type="entry name" value="SUBTILASE_ASP"/>
    <property type="match status" value="1"/>
</dbReference>
<name>A0A6P5ACD0_BRABE</name>
<dbReference type="PANTHER" id="PTHR42884:SF14">
    <property type="entry name" value="NEUROENDOCRINE CONVERTASE 1"/>
    <property type="match status" value="1"/>
</dbReference>
<dbReference type="InterPro" id="IPR036852">
    <property type="entry name" value="Peptidase_S8/S53_dom_sf"/>
</dbReference>
<feature type="signal peptide" evidence="13">
    <location>
        <begin position="1"/>
        <end position="21"/>
    </location>
</feature>
<feature type="domain" description="P/Homo B" evidence="14">
    <location>
        <begin position="465"/>
        <end position="601"/>
    </location>
</feature>
<dbReference type="PRINTS" id="PR00723">
    <property type="entry name" value="SUBTILISIN"/>
</dbReference>
<dbReference type="GO" id="GO:0016486">
    <property type="term" value="P:peptide hormone processing"/>
    <property type="evidence" value="ECO:0007669"/>
    <property type="project" value="TreeGrafter"/>
</dbReference>
<keyword evidence="2 11" id="KW-0645">Protease</keyword>
<dbReference type="InterPro" id="IPR022398">
    <property type="entry name" value="Peptidase_S8_His-AS"/>
</dbReference>
<feature type="active site" description="Charge relay system" evidence="10 11">
    <location>
        <position position="215"/>
    </location>
</feature>
<evidence type="ECO:0000256" key="5">
    <source>
        <dbReference type="ARBA" id="ARBA00022801"/>
    </source>
</evidence>
<dbReference type="PROSITE" id="PS51829">
    <property type="entry name" value="P_HOMO_B"/>
    <property type="match status" value="1"/>
</dbReference>
<dbReference type="InterPro" id="IPR000209">
    <property type="entry name" value="Peptidase_S8/S53_dom"/>
</dbReference>
<reference evidence="16" key="1">
    <citation type="submission" date="2025-08" db="UniProtKB">
        <authorList>
            <consortium name="RefSeq"/>
        </authorList>
    </citation>
    <scope>IDENTIFICATION</scope>
    <source>
        <tissue evidence="16">Gonad</tissue>
    </source>
</reference>
<protein>
    <submittedName>
        <fullName evidence="16">Neuroendocrine convertase 1-like</fullName>
    </submittedName>
</protein>
<dbReference type="Pfam" id="PF01483">
    <property type="entry name" value="P_proprotein"/>
    <property type="match status" value="1"/>
</dbReference>
<dbReference type="SUPFAM" id="SSF54897">
    <property type="entry name" value="Protease propeptides/inhibitors"/>
    <property type="match status" value="1"/>
</dbReference>
<dbReference type="GO" id="GO:0012505">
    <property type="term" value="C:endomembrane system"/>
    <property type="evidence" value="ECO:0007669"/>
    <property type="project" value="UniProtKB-ARBA"/>
</dbReference>
<dbReference type="InterPro" id="IPR008979">
    <property type="entry name" value="Galactose-bd-like_sf"/>
</dbReference>
<dbReference type="FunFam" id="3.40.50.200:FF:000010">
    <property type="entry name" value="Putative neuroendocrine convertase 1"/>
    <property type="match status" value="1"/>
</dbReference>
<dbReference type="InterPro" id="IPR038466">
    <property type="entry name" value="S8_pro-domain_sf"/>
</dbReference>